<dbReference type="RefSeq" id="WP_011437404.1">
    <property type="nucleotide sequence ID" value="NZ_MSEA01000180.1"/>
</dbReference>
<keyword evidence="1" id="KW-0812">Transmembrane</keyword>
<reference evidence="2" key="1">
    <citation type="submission" date="2006-01" db="EMBL/GenBank/DDBJ databases">
        <authorList>
            <consortium name="US DOE Joint Genome Institute"/>
            <person name="Copeland A."/>
            <person name="Lucas S."/>
            <person name="Lapidus A."/>
            <person name="Barry K."/>
            <person name="Detter J.C."/>
            <person name="Glavina T."/>
            <person name="Hammon N."/>
            <person name="Israni S."/>
            <person name="Pitluck S."/>
            <person name="Goltsman E."/>
            <person name="Martinez M."/>
            <person name="Schmutz J."/>
            <person name="Larimer F."/>
            <person name="Land M."/>
            <person name="Kyrpides N."/>
            <person name="Lykidis A."/>
            <person name="Francino P."/>
            <person name="Benson D.R."/>
            <person name="Huang Y."/>
            <person name="Mastronunzio J."/>
            <person name="Bickhart D."/>
            <person name="Niemann J."/>
            <person name="Rawnsley T."/>
            <person name="Tisa L.S."/>
            <person name="Richardson P."/>
        </authorList>
    </citation>
    <scope>NUCLEOTIDE SEQUENCE</scope>
    <source>
        <strain evidence="2">CcI3</strain>
    </source>
</reference>
<dbReference type="EMBL" id="CP000249">
    <property type="protein sequence ID" value="ABD12376.1"/>
    <property type="molecule type" value="Genomic_DNA"/>
</dbReference>
<keyword evidence="3" id="KW-1185">Reference proteome</keyword>
<dbReference type="InterPro" id="IPR019051">
    <property type="entry name" value="Trp_biosyn_TM_oprn/chp"/>
</dbReference>
<keyword evidence="1" id="KW-1133">Transmembrane helix</keyword>
<proteinExistence type="predicted"/>
<protein>
    <submittedName>
        <fullName evidence="2">Membrane protein</fullName>
    </submittedName>
</protein>
<dbReference type="HOGENOM" id="CLU_084749_2_1_11"/>
<name>A0A1X1PXY6_FRACC</name>
<sequence length="199" mass="20231">MHAAEAMRRGHRERTLAVLGCLLGAGVVLVSGGATWVSARVSGPRGGADGGAVAAPLAVHWTGGALASTATALALVGLAAAVAIVATRRIGRLVIGVLTAAAGAGIAYVAGRIGWDPLPTLRETDQVRQLVPGGQARIDDVSQTIAPWLSFAGGLLLILVGALVVLRGRSWPAMSGRYQARDATPADAWDAIERGHDPT</sequence>
<dbReference type="STRING" id="106370.Francci3_3019"/>
<dbReference type="Pfam" id="PF09534">
    <property type="entry name" value="Trp_oprn_chp"/>
    <property type="match status" value="1"/>
</dbReference>
<accession>A0A1X1PXY6</accession>
<evidence type="ECO:0000313" key="3">
    <source>
        <dbReference type="Proteomes" id="UP000001937"/>
    </source>
</evidence>
<feature type="transmembrane region" description="Helical" evidence="1">
    <location>
        <begin position="145"/>
        <end position="166"/>
    </location>
</feature>
<evidence type="ECO:0000313" key="2">
    <source>
        <dbReference type="EMBL" id="ABD12376.1"/>
    </source>
</evidence>
<keyword evidence="1" id="KW-0472">Membrane</keyword>
<reference evidence="2" key="2">
    <citation type="journal article" date="2007" name="Genome Res.">
        <title>Genome characteristics of facultatively symbiotic Frankia sp. strains reflect host range and host plant biogeography.</title>
        <authorList>
            <person name="Normand P."/>
            <person name="Lapierre P."/>
            <person name="Tisa L.S."/>
            <person name="Gogarten J.P."/>
            <person name="Alloisio N."/>
            <person name="Bagnarol E."/>
            <person name="Bassi C.A."/>
            <person name="Berry A.M."/>
            <person name="Bickhart D.M."/>
            <person name="Choisne N."/>
            <person name="Couloux A."/>
            <person name="Cournoyer B."/>
            <person name="Cruveiller S."/>
            <person name="Daubin V."/>
            <person name="Demange N."/>
            <person name="Francino M.P."/>
            <person name="Goltsman E."/>
            <person name="Huang Y."/>
            <person name="Kopp O.R."/>
            <person name="Labarre L."/>
            <person name="Lapidus A."/>
            <person name="Lavire C."/>
            <person name="Marechal J."/>
            <person name="Martinez M."/>
            <person name="Mastronunzio J.E."/>
            <person name="Mullin B.C."/>
            <person name="Niemann J."/>
            <person name="Pujic P."/>
            <person name="Rawnsley T."/>
            <person name="Rouy Z."/>
            <person name="Schenowitz C."/>
            <person name="Sellstedt A."/>
            <person name="Tavares F."/>
            <person name="Tomkins J.P."/>
            <person name="Vallenet D."/>
            <person name="Valverde C."/>
            <person name="Wall L.G."/>
            <person name="Wang Y."/>
            <person name="Medigue C."/>
            <person name="Benson D.R."/>
        </authorList>
    </citation>
    <scope>NUCLEOTIDE SEQUENCE [LARGE SCALE GENOMIC DNA]</scope>
    <source>
        <strain evidence="2">CcI3</strain>
    </source>
</reference>
<evidence type="ECO:0000256" key="1">
    <source>
        <dbReference type="SAM" id="Phobius"/>
    </source>
</evidence>
<dbReference type="AlphaFoldDB" id="A0A1X1PXY6"/>
<dbReference type="Proteomes" id="UP000001937">
    <property type="component" value="Chromosome"/>
</dbReference>
<dbReference type="KEGG" id="fra:Francci3_3019"/>
<feature type="transmembrane region" description="Helical" evidence="1">
    <location>
        <begin position="63"/>
        <end position="86"/>
    </location>
</feature>
<organism evidence="2 3">
    <name type="scientific">Frankia casuarinae (strain DSM 45818 / CECT 9043 / HFP020203 / CcI3)</name>
    <dbReference type="NCBI Taxonomy" id="106370"/>
    <lineage>
        <taxon>Bacteria</taxon>
        <taxon>Bacillati</taxon>
        <taxon>Actinomycetota</taxon>
        <taxon>Actinomycetes</taxon>
        <taxon>Frankiales</taxon>
        <taxon>Frankiaceae</taxon>
        <taxon>Frankia</taxon>
    </lineage>
</organism>
<gene>
    <name evidence="2" type="ordered locus">Francci3_3019</name>
</gene>
<feature type="transmembrane region" description="Helical" evidence="1">
    <location>
        <begin position="93"/>
        <end position="115"/>
    </location>
</feature>
<accession>Q2J8L6</accession>